<feature type="region of interest" description="Disordered" evidence="1">
    <location>
        <begin position="804"/>
        <end position="823"/>
    </location>
</feature>
<proteinExistence type="predicted"/>
<evidence type="ECO:0000313" key="3">
    <source>
        <dbReference type="Proteomes" id="UP000597762"/>
    </source>
</evidence>
<feature type="compositionally biased region" description="Polar residues" evidence="1">
    <location>
        <begin position="48"/>
        <end position="64"/>
    </location>
</feature>
<evidence type="ECO:0000313" key="2">
    <source>
        <dbReference type="EMBL" id="CAE1309062.1"/>
    </source>
</evidence>
<feature type="region of interest" description="Disordered" evidence="1">
    <location>
        <begin position="1"/>
        <end position="70"/>
    </location>
</feature>
<protein>
    <submittedName>
        <fullName evidence="2">Uncharacterized protein</fullName>
    </submittedName>
</protein>
<sequence>MNKLSFSLGKKKREAQKTSTETSEQPSTVPDEHQPDTDTGFFDDPQNIGPNTSGVTEYETSTEVLQEGACSSLEIPEETLIQTSQREKFKLYNDPVESKIKKDSTPQEIPYAISDSDRVTGDGKKYRDGTKTDRYVFGLDEDTRDSEVRQAYNHNAKDAAYCLPGEHETLVSEVPQIFLRDRYDDDGIVETSDFLPSVKEVHYPIERAEKEYVEMPAPTFKEFRERDKNLTFDVNPPQLIHYSPEDPRIIRSHFKSDPESDIKSADYLYAKSDRMSQIPVQDSGNYIGGLYFNPRLKEEAFSVCNPREKGPLQSERDLADRLYKKSNKKRSIGFIDESYPYRPNDKDITLKYDDGLEKDQIKPDTIEMQKDNGGFDNYAEASYYTYRSSGDNGNLNIQYKQGSPMYDQHQRYISDGKTFYPDCQIDVDSCRREYYSNTASDSHLKGGKLDKQRREEAFDKQGSDPDEISRDDFIEKIVVTKKTKEHSRPIFIDPKRPNPLKNSQNPPVNSNIKSEDKDNSYLFNKDNRSKHDTSVNPAYKTRNLKTFKNRALVKSNDDTFGRHLSLFGRWMVTHGHLVDPYDFCLWSYASRPEEYIDLSKYQMDLRGRWLDASGCSVTPFFYCYSYDGEPIYLGDCDCYDVFKNSYDATTNDSENFANNPERFIDLSDFQMDMEERWRDCDGRYVDPFSEWYAIGSPENEISEYDWFFNKPETLALSRYPGTMYDYFEDYFDINPFLPKSNVMITDIPDLEDYLFSENYIFWDYPTRYPSNIPGLFEDPSNMTGLWPDTEHIRNVSKGIKAVGDGDRSDTYDRMKYRSKKKTK</sequence>
<feature type="compositionally biased region" description="Basic and acidic residues" evidence="1">
    <location>
        <begin position="442"/>
        <end position="469"/>
    </location>
</feature>
<reference evidence="2" key="1">
    <citation type="submission" date="2021-01" db="EMBL/GenBank/DDBJ databases">
        <authorList>
            <person name="Li R."/>
            <person name="Bekaert M."/>
        </authorList>
    </citation>
    <scope>NUCLEOTIDE SEQUENCE</scope>
    <source>
        <strain evidence="2">Farmed</strain>
    </source>
</reference>
<feature type="region of interest" description="Disordered" evidence="1">
    <location>
        <begin position="439"/>
        <end position="469"/>
    </location>
</feature>
<gene>
    <name evidence="2" type="ORF">SPHA_60845</name>
</gene>
<feature type="compositionally biased region" description="Polar residues" evidence="1">
    <location>
        <begin position="17"/>
        <end position="28"/>
    </location>
</feature>
<evidence type="ECO:0000256" key="1">
    <source>
        <dbReference type="SAM" id="MobiDB-lite"/>
    </source>
</evidence>
<feature type="compositionally biased region" description="Basic and acidic residues" evidence="1">
    <location>
        <begin position="804"/>
        <end position="815"/>
    </location>
</feature>
<dbReference type="EMBL" id="CAHIKZ030004256">
    <property type="protein sequence ID" value="CAE1309062.1"/>
    <property type="molecule type" value="Genomic_DNA"/>
</dbReference>
<comment type="caution">
    <text evidence="2">The sequence shown here is derived from an EMBL/GenBank/DDBJ whole genome shotgun (WGS) entry which is preliminary data.</text>
</comment>
<accession>A0A812DV17</accession>
<feature type="region of interest" description="Disordered" evidence="1">
    <location>
        <begin position="485"/>
        <end position="517"/>
    </location>
</feature>
<dbReference type="AlphaFoldDB" id="A0A812DV17"/>
<organism evidence="2 3">
    <name type="scientific">Acanthosepion pharaonis</name>
    <name type="common">Pharaoh cuttlefish</name>
    <name type="synonym">Sepia pharaonis</name>
    <dbReference type="NCBI Taxonomy" id="158019"/>
    <lineage>
        <taxon>Eukaryota</taxon>
        <taxon>Metazoa</taxon>
        <taxon>Spiralia</taxon>
        <taxon>Lophotrochozoa</taxon>
        <taxon>Mollusca</taxon>
        <taxon>Cephalopoda</taxon>
        <taxon>Coleoidea</taxon>
        <taxon>Decapodiformes</taxon>
        <taxon>Sepiida</taxon>
        <taxon>Sepiina</taxon>
        <taxon>Sepiidae</taxon>
        <taxon>Acanthosepion</taxon>
    </lineage>
</organism>
<feature type="compositionally biased region" description="Polar residues" evidence="1">
    <location>
        <begin position="500"/>
        <end position="512"/>
    </location>
</feature>
<keyword evidence="3" id="KW-1185">Reference proteome</keyword>
<dbReference type="Proteomes" id="UP000597762">
    <property type="component" value="Unassembled WGS sequence"/>
</dbReference>
<name>A0A812DV17_ACAPH</name>